<keyword evidence="4" id="KW-0288">FMN</keyword>
<comment type="pathway">
    <text evidence="1">Cofactor biosynthesis; FAD biosynthesis; FAD from FMN: step 1/1.</text>
</comment>
<evidence type="ECO:0000256" key="2">
    <source>
        <dbReference type="ARBA" id="ARBA00012393"/>
    </source>
</evidence>
<keyword evidence="6" id="KW-0548">Nucleotidyltransferase</keyword>
<evidence type="ECO:0000256" key="11">
    <source>
        <dbReference type="ARBA" id="ARBA00031871"/>
    </source>
</evidence>
<evidence type="ECO:0000256" key="5">
    <source>
        <dbReference type="ARBA" id="ARBA00022679"/>
    </source>
</evidence>
<protein>
    <recommendedName>
        <fullName evidence="2">FAD synthase</fullName>
        <ecNumber evidence="2">2.7.7.2</ecNumber>
    </recommendedName>
    <alternativeName>
        <fullName evidence="10">FAD pyrophosphorylase</fullName>
    </alternativeName>
    <alternativeName>
        <fullName evidence="11">FMN adenylyltransferase</fullName>
    </alternativeName>
</protein>
<keyword evidence="5" id="KW-0808">Transferase</keyword>
<dbReference type="Proteomes" id="UP001652740">
    <property type="component" value="Unplaced"/>
</dbReference>
<comment type="catalytic activity">
    <reaction evidence="12">
        <text>FMN + ATP + H(+) = FAD + diphosphate</text>
        <dbReference type="Rhea" id="RHEA:17237"/>
        <dbReference type="ChEBI" id="CHEBI:15378"/>
        <dbReference type="ChEBI" id="CHEBI:30616"/>
        <dbReference type="ChEBI" id="CHEBI:33019"/>
        <dbReference type="ChEBI" id="CHEBI:57692"/>
        <dbReference type="ChEBI" id="CHEBI:58210"/>
        <dbReference type="EC" id="2.7.7.2"/>
    </reaction>
</comment>
<evidence type="ECO:0000313" key="16">
    <source>
        <dbReference type="RefSeq" id="XP_052751023.1"/>
    </source>
</evidence>
<keyword evidence="9" id="KW-0067">ATP-binding</keyword>
<feature type="domain" description="Phosphoadenosine phosphosulphate reductase" evidence="14">
    <location>
        <begin position="128"/>
        <end position="209"/>
    </location>
</feature>
<keyword evidence="3" id="KW-0285">Flavoprotein</keyword>
<feature type="domain" description="Phosphoadenosine phosphosulphate reductase" evidence="14">
    <location>
        <begin position="53"/>
        <end position="124"/>
    </location>
</feature>
<dbReference type="RefSeq" id="XP_052751023.1">
    <property type="nucleotide sequence ID" value="XM_052895063.1"/>
</dbReference>
<name>A0ABM3MI12_GALME</name>
<evidence type="ECO:0000256" key="1">
    <source>
        <dbReference type="ARBA" id="ARBA00004726"/>
    </source>
</evidence>
<evidence type="ECO:0000256" key="12">
    <source>
        <dbReference type="ARBA" id="ARBA00049494"/>
    </source>
</evidence>
<dbReference type="InterPro" id="IPR014729">
    <property type="entry name" value="Rossmann-like_a/b/a_fold"/>
</dbReference>
<evidence type="ECO:0000256" key="10">
    <source>
        <dbReference type="ARBA" id="ARBA00031145"/>
    </source>
</evidence>
<keyword evidence="8" id="KW-0274">FAD</keyword>
<evidence type="ECO:0000256" key="7">
    <source>
        <dbReference type="ARBA" id="ARBA00022741"/>
    </source>
</evidence>
<reference evidence="16" key="1">
    <citation type="submission" date="2025-08" db="UniProtKB">
        <authorList>
            <consortium name="RefSeq"/>
        </authorList>
    </citation>
    <scope>IDENTIFICATION</scope>
    <source>
        <tissue evidence="16">Whole larvae</tissue>
    </source>
</reference>
<keyword evidence="15" id="KW-1185">Reference proteome</keyword>
<dbReference type="CDD" id="cd23948">
    <property type="entry name" value="FAD_synthase"/>
    <property type="match status" value="1"/>
</dbReference>
<dbReference type="SUPFAM" id="SSF52402">
    <property type="entry name" value="Adenine nucleotide alpha hydrolases-like"/>
    <property type="match status" value="1"/>
</dbReference>
<dbReference type="Pfam" id="PF01507">
    <property type="entry name" value="PAPS_reduct"/>
    <property type="match status" value="2"/>
</dbReference>
<dbReference type="Gene3D" id="3.40.50.620">
    <property type="entry name" value="HUPs"/>
    <property type="match status" value="1"/>
</dbReference>
<proteinExistence type="predicted"/>
<dbReference type="PANTHER" id="PTHR23293:SF9">
    <property type="entry name" value="FAD SYNTHASE"/>
    <property type="match status" value="1"/>
</dbReference>
<feature type="compositionally biased region" description="Polar residues" evidence="13">
    <location>
        <begin position="249"/>
        <end position="269"/>
    </location>
</feature>
<dbReference type="EC" id="2.7.7.2" evidence="2"/>
<evidence type="ECO:0000313" key="15">
    <source>
        <dbReference type="Proteomes" id="UP001652740"/>
    </source>
</evidence>
<dbReference type="InterPro" id="IPR002500">
    <property type="entry name" value="PAPS_reduct_dom"/>
</dbReference>
<feature type="region of interest" description="Disordered" evidence="13">
    <location>
        <begin position="239"/>
        <end position="269"/>
    </location>
</feature>
<evidence type="ECO:0000256" key="3">
    <source>
        <dbReference type="ARBA" id="ARBA00022630"/>
    </source>
</evidence>
<gene>
    <name evidence="16" type="primary">LOC113509502</name>
</gene>
<accession>A0ABM3MI12</accession>
<keyword evidence="7" id="KW-0547">Nucleotide-binding</keyword>
<evidence type="ECO:0000259" key="14">
    <source>
        <dbReference type="Pfam" id="PF01507"/>
    </source>
</evidence>
<evidence type="ECO:0000256" key="13">
    <source>
        <dbReference type="SAM" id="MobiDB-lite"/>
    </source>
</evidence>
<dbReference type="PANTHER" id="PTHR23293">
    <property type="entry name" value="FAD SYNTHETASE-RELATED FMN ADENYLYLTRANSFERASE"/>
    <property type="match status" value="1"/>
</dbReference>
<evidence type="ECO:0000256" key="6">
    <source>
        <dbReference type="ARBA" id="ARBA00022695"/>
    </source>
</evidence>
<organism evidence="15 16">
    <name type="scientific">Galleria mellonella</name>
    <name type="common">Greater wax moth</name>
    <dbReference type="NCBI Taxonomy" id="7137"/>
    <lineage>
        <taxon>Eukaryota</taxon>
        <taxon>Metazoa</taxon>
        <taxon>Ecdysozoa</taxon>
        <taxon>Arthropoda</taxon>
        <taxon>Hexapoda</taxon>
        <taxon>Insecta</taxon>
        <taxon>Pterygota</taxon>
        <taxon>Neoptera</taxon>
        <taxon>Endopterygota</taxon>
        <taxon>Lepidoptera</taxon>
        <taxon>Glossata</taxon>
        <taxon>Ditrysia</taxon>
        <taxon>Pyraloidea</taxon>
        <taxon>Pyralidae</taxon>
        <taxon>Galleriinae</taxon>
        <taxon>Galleria</taxon>
    </lineage>
</organism>
<evidence type="ECO:0000256" key="4">
    <source>
        <dbReference type="ARBA" id="ARBA00022643"/>
    </source>
</evidence>
<sequence length="269" mass="31205">MKESPTLTSDRPVFKMPQKRQNVDPELPDFTDVLEETERVIQQCFKQYQLEEVFLSFNGGKDCTVLLDVTIKLLRDIYKCENISKNLKVVYIRTKDPFNEIEEFVKLVEEHYNVKLTVMEGEMRTTLQRILEEDGSLKACLMGTRRTDPYSHDLKFIQHTDHNWPSIQRVSPLLNWSYHHIWSYLIKRNVPYCNLYDKGYTSIGSTQNTWPNPALAYKDHSGCLSYLPAWRLSDATLERAGRGTPPQPTVNGHNTSKQVVNSHSNGDIH</sequence>
<evidence type="ECO:0000256" key="8">
    <source>
        <dbReference type="ARBA" id="ARBA00022827"/>
    </source>
</evidence>
<dbReference type="GeneID" id="113509502"/>
<evidence type="ECO:0000256" key="9">
    <source>
        <dbReference type="ARBA" id="ARBA00022840"/>
    </source>
</evidence>